<dbReference type="SUPFAM" id="SSF111357">
    <property type="entry name" value="Mitochondrial ATP synthase coupling factor 6"/>
    <property type="match status" value="1"/>
</dbReference>
<dbReference type="EMBL" id="JBEHCU010011105">
    <property type="protein sequence ID" value="KAL1377222.1"/>
    <property type="molecule type" value="Genomic_DNA"/>
</dbReference>
<evidence type="ECO:0000256" key="4">
    <source>
        <dbReference type="ARBA" id="ARBA00022547"/>
    </source>
</evidence>
<dbReference type="GO" id="GO:0005743">
    <property type="term" value="C:mitochondrial inner membrane"/>
    <property type="evidence" value="ECO:0007669"/>
    <property type="project" value="UniProtKB-SubCell"/>
</dbReference>
<evidence type="ECO:0000256" key="3">
    <source>
        <dbReference type="ARBA" id="ARBA00022448"/>
    </source>
</evidence>
<keyword evidence="7" id="KW-0406">Ion transport</keyword>
<evidence type="ECO:0000256" key="6">
    <source>
        <dbReference type="ARBA" id="ARBA00022792"/>
    </source>
</evidence>
<dbReference type="Pfam" id="PF05511">
    <property type="entry name" value="ATP-synt_F6"/>
    <property type="match status" value="1"/>
</dbReference>
<gene>
    <name evidence="10" type="ORF">pipiens_016414</name>
</gene>
<keyword evidence="4" id="KW-0138">CF(0)</keyword>
<keyword evidence="6" id="KW-0999">Mitochondrion inner membrane</keyword>
<proteinExistence type="inferred from homology"/>
<evidence type="ECO:0000256" key="2">
    <source>
        <dbReference type="ARBA" id="ARBA00007346"/>
    </source>
</evidence>
<dbReference type="GO" id="GO:0045259">
    <property type="term" value="C:proton-transporting ATP synthase complex"/>
    <property type="evidence" value="ECO:0007669"/>
    <property type="project" value="UniProtKB-KW"/>
</dbReference>
<dbReference type="PANTHER" id="PTHR12441">
    <property type="entry name" value="ATP SYNTHASE COUPLING FACTOR 6, MITOCHONDRIAL"/>
    <property type="match status" value="1"/>
</dbReference>
<evidence type="ECO:0000256" key="5">
    <source>
        <dbReference type="ARBA" id="ARBA00022781"/>
    </source>
</evidence>
<evidence type="ECO:0000313" key="10">
    <source>
        <dbReference type="EMBL" id="KAL1377222.1"/>
    </source>
</evidence>
<evidence type="ECO:0000256" key="9">
    <source>
        <dbReference type="ARBA" id="ARBA00023136"/>
    </source>
</evidence>
<dbReference type="Proteomes" id="UP001562425">
    <property type="component" value="Unassembled WGS sequence"/>
</dbReference>
<dbReference type="GO" id="GO:1902600">
    <property type="term" value="P:proton transmembrane transport"/>
    <property type="evidence" value="ECO:0007669"/>
    <property type="project" value="UniProtKB-KW"/>
</dbReference>
<reference evidence="10 11" key="1">
    <citation type="submission" date="2024-05" db="EMBL/GenBank/DDBJ databases">
        <title>Culex pipiens pipiens assembly and annotation.</title>
        <authorList>
            <person name="Alout H."/>
            <person name="Durand T."/>
        </authorList>
    </citation>
    <scope>NUCLEOTIDE SEQUENCE [LARGE SCALE GENOMIC DNA]</scope>
    <source>
        <strain evidence="10">HA-2024</strain>
        <tissue evidence="10">Whole body</tissue>
    </source>
</reference>
<keyword evidence="11" id="KW-1185">Reference proteome</keyword>
<organism evidence="10 11">
    <name type="scientific">Culex pipiens pipiens</name>
    <name type="common">Northern house mosquito</name>
    <dbReference type="NCBI Taxonomy" id="38569"/>
    <lineage>
        <taxon>Eukaryota</taxon>
        <taxon>Metazoa</taxon>
        <taxon>Ecdysozoa</taxon>
        <taxon>Arthropoda</taxon>
        <taxon>Hexapoda</taxon>
        <taxon>Insecta</taxon>
        <taxon>Pterygota</taxon>
        <taxon>Neoptera</taxon>
        <taxon>Endopterygota</taxon>
        <taxon>Diptera</taxon>
        <taxon>Nematocera</taxon>
        <taxon>Culicoidea</taxon>
        <taxon>Culicidae</taxon>
        <taxon>Culicinae</taxon>
        <taxon>Culicini</taxon>
        <taxon>Culex</taxon>
        <taxon>Culex</taxon>
    </lineage>
</organism>
<dbReference type="AlphaFoldDB" id="A0ABD1CMC4"/>
<evidence type="ECO:0000256" key="8">
    <source>
        <dbReference type="ARBA" id="ARBA00023128"/>
    </source>
</evidence>
<keyword evidence="3" id="KW-0813">Transport</keyword>
<keyword evidence="5" id="KW-0375">Hydrogen ion transport</keyword>
<keyword evidence="9" id="KW-0472">Membrane</keyword>
<evidence type="ECO:0000313" key="11">
    <source>
        <dbReference type="Proteomes" id="UP001562425"/>
    </source>
</evidence>
<keyword evidence="8" id="KW-0496">Mitochondrion</keyword>
<dbReference type="PANTHER" id="PTHR12441:SF10">
    <property type="entry name" value="ATP SYNTHASE-COUPLING FACTOR 6, MITOCHONDRIAL"/>
    <property type="match status" value="1"/>
</dbReference>
<protein>
    <recommendedName>
        <fullName evidence="12">ATP synthase-coupling factor 6, mitochondrial</fullName>
    </recommendedName>
</protein>
<name>A0ABD1CMC4_CULPP</name>
<accession>A0ABD1CMC4</accession>
<comment type="subcellular location">
    <subcellularLocation>
        <location evidence="1">Mitochondrion inner membrane</location>
    </subcellularLocation>
</comment>
<dbReference type="Gene3D" id="1.10.246.110">
    <property type="entry name" value="Mitochondrial ATP synthase-coupling factor 6"/>
    <property type="match status" value="1"/>
</dbReference>
<dbReference type="InterPro" id="IPR008387">
    <property type="entry name" value="ATP_synth_f6_mt"/>
</dbReference>
<dbReference type="InterPro" id="IPR036204">
    <property type="entry name" value="ATP_synth_f6_sf_mt"/>
</dbReference>
<evidence type="ECO:0000256" key="1">
    <source>
        <dbReference type="ARBA" id="ARBA00004273"/>
    </source>
</evidence>
<sequence>MCKTQRIESDSCCGFSPIFHPKPPIKMLTNQIQQAVRMMGAQARRNYGVTAVVMSKATDPIQQLFVNKLRDYANKSKSAGGKLVDASPEIERELKQELEKLAKAYGGDGGADMTAFPSFKFEEPKLGPINSSSS</sequence>
<dbReference type="FunFam" id="1.10.246.110:FF:000001">
    <property type="entry name" value="ATP synthase-coupling factor 6, mitochondrial"/>
    <property type="match status" value="1"/>
</dbReference>
<comment type="similarity">
    <text evidence="2">Belongs to the eukaryotic ATPase subunit F6 family.</text>
</comment>
<evidence type="ECO:0008006" key="12">
    <source>
        <dbReference type="Google" id="ProtNLM"/>
    </source>
</evidence>
<comment type="caution">
    <text evidence="10">The sequence shown here is derived from an EMBL/GenBank/DDBJ whole genome shotgun (WGS) entry which is preliminary data.</text>
</comment>
<evidence type="ECO:0000256" key="7">
    <source>
        <dbReference type="ARBA" id="ARBA00023065"/>
    </source>
</evidence>